<protein>
    <submittedName>
        <fullName evidence="3">NB-ARC domain-containing protein</fullName>
    </submittedName>
</protein>
<dbReference type="SUPFAM" id="SSF48452">
    <property type="entry name" value="TPR-like"/>
    <property type="match status" value="1"/>
</dbReference>
<keyword evidence="4" id="KW-1185">Reference proteome</keyword>
<keyword evidence="1" id="KW-0175">Coiled coil</keyword>
<dbReference type="Gene3D" id="3.40.50.300">
    <property type="entry name" value="P-loop containing nucleotide triphosphate hydrolases"/>
    <property type="match status" value="1"/>
</dbReference>
<dbReference type="GO" id="GO:0043531">
    <property type="term" value="F:ADP binding"/>
    <property type="evidence" value="ECO:0007669"/>
    <property type="project" value="InterPro"/>
</dbReference>
<evidence type="ECO:0000259" key="2">
    <source>
        <dbReference type="SMART" id="SM00382"/>
    </source>
</evidence>
<dbReference type="PANTHER" id="PTHR47691">
    <property type="entry name" value="REGULATOR-RELATED"/>
    <property type="match status" value="1"/>
</dbReference>
<dbReference type="InterPro" id="IPR003593">
    <property type="entry name" value="AAA+_ATPase"/>
</dbReference>
<dbReference type="SMART" id="SM00382">
    <property type="entry name" value="AAA"/>
    <property type="match status" value="1"/>
</dbReference>
<sequence>MTAANSIPKALPGAPRQFVNRTDEVGLVGREITDGVAAGRQTVVVLTGLPGVGKTTLAAQCAEQVKDLFRDGWLWATLGTSSEAVSVDDVLFLFLTQLGMASPPPTSQGLRLAFQTVTADKALLLVLDDVESAAQLVKLLPSSSRSAVLATSRRRSAGFVRERFSVIDVAPFTVPSAVELISADLDSTRIATAGTEIEALAELCGRLPLALSIAGAQLSTRHRGPVSDYVRQLRGARSVIEKLTVDSERLVSAVFEVSYEDLAPAERRAYRLLSLHPGRRFSTGAAAALLGEEPTDALEALVTANLLSPVGADRYEFHSLVQEHAAGLVALKETAEDCQAAVARVVEWYLRFAVARERSISDRPRFGEYFDGRVAPEYQGEHAWQQAVDDLELERANLRRAVVAAAEEGLHSLAWQLCEALVTFYFQRDLFADAIAVHSLGLASARVVHRETGDARPLLRMHTELGTAQFSFRDDQLASEQFDAAVALAEGLPDDDAVLFTRAKMFQWKSFVDQRMENWSKAVEAIAAARSLVDDPRFPAKDRGREAALLDLNGGPMLSAVGRHEDALATGRRAVAFFSDGKEQHNLAKATANLGESLSLAGTGFQDEAEEVLRTAVGLLADRGMQSWEAHSSTVLADLLERAGRAAEAVPLLQRAAELYTILEDRKAEALRGRLGEH</sequence>
<accession>A0A1H8REM4</accession>
<evidence type="ECO:0000313" key="4">
    <source>
        <dbReference type="Proteomes" id="UP000198582"/>
    </source>
</evidence>
<gene>
    <name evidence="3" type="ORF">SAMN04489732_101758</name>
</gene>
<dbReference type="EMBL" id="FOEF01000001">
    <property type="protein sequence ID" value="SEO64782.1"/>
    <property type="molecule type" value="Genomic_DNA"/>
</dbReference>
<dbReference type="InterPro" id="IPR027417">
    <property type="entry name" value="P-loop_NTPase"/>
</dbReference>
<feature type="coiled-coil region" evidence="1">
    <location>
        <begin position="381"/>
        <end position="408"/>
    </location>
</feature>
<dbReference type="InterPro" id="IPR011990">
    <property type="entry name" value="TPR-like_helical_dom_sf"/>
</dbReference>
<reference evidence="3 4" key="1">
    <citation type="submission" date="2016-10" db="EMBL/GenBank/DDBJ databases">
        <authorList>
            <person name="de Groot N.N."/>
        </authorList>
    </citation>
    <scope>NUCLEOTIDE SEQUENCE [LARGE SCALE GENOMIC DNA]</scope>
    <source>
        <strain evidence="3 4">DSM 44993</strain>
    </source>
</reference>
<dbReference type="Pfam" id="PF00931">
    <property type="entry name" value="NB-ARC"/>
    <property type="match status" value="1"/>
</dbReference>
<dbReference type="Gene3D" id="1.25.40.10">
    <property type="entry name" value="Tetratricopeptide repeat domain"/>
    <property type="match status" value="1"/>
</dbReference>
<dbReference type="PANTHER" id="PTHR47691:SF3">
    <property type="entry name" value="HTH-TYPE TRANSCRIPTIONAL REGULATOR RV0890C-RELATED"/>
    <property type="match status" value="1"/>
</dbReference>
<name>A0A1H8REM4_9PSEU</name>
<organism evidence="3 4">
    <name type="scientific">Amycolatopsis saalfeldensis</name>
    <dbReference type="NCBI Taxonomy" id="394193"/>
    <lineage>
        <taxon>Bacteria</taxon>
        <taxon>Bacillati</taxon>
        <taxon>Actinomycetota</taxon>
        <taxon>Actinomycetes</taxon>
        <taxon>Pseudonocardiales</taxon>
        <taxon>Pseudonocardiaceae</taxon>
        <taxon>Amycolatopsis</taxon>
    </lineage>
</organism>
<dbReference type="STRING" id="394193.SAMN04489732_101758"/>
<dbReference type="SUPFAM" id="SSF52540">
    <property type="entry name" value="P-loop containing nucleoside triphosphate hydrolases"/>
    <property type="match status" value="1"/>
</dbReference>
<dbReference type="InterPro" id="IPR002182">
    <property type="entry name" value="NB-ARC"/>
</dbReference>
<feature type="domain" description="AAA+ ATPase" evidence="2">
    <location>
        <begin position="40"/>
        <end position="173"/>
    </location>
</feature>
<dbReference type="Proteomes" id="UP000198582">
    <property type="component" value="Unassembled WGS sequence"/>
</dbReference>
<proteinExistence type="predicted"/>
<dbReference type="RefSeq" id="WP_091612348.1">
    <property type="nucleotide sequence ID" value="NZ_FOEF01000001.1"/>
</dbReference>
<evidence type="ECO:0000313" key="3">
    <source>
        <dbReference type="EMBL" id="SEO64782.1"/>
    </source>
</evidence>
<dbReference type="OrthoDB" id="3311584at2"/>
<evidence type="ECO:0000256" key="1">
    <source>
        <dbReference type="SAM" id="Coils"/>
    </source>
</evidence>
<dbReference type="AlphaFoldDB" id="A0A1H8REM4"/>
<dbReference type="PRINTS" id="PR00364">
    <property type="entry name" value="DISEASERSIST"/>
</dbReference>